<protein>
    <submittedName>
        <fullName evidence="2">Uncharacterized protein</fullName>
    </submittedName>
</protein>
<proteinExistence type="predicted"/>
<organism evidence="2 3">
    <name type="scientific">Nephila pilipes</name>
    <name type="common">Giant wood spider</name>
    <name type="synonym">Nephila maculata</name>
    <dbReference type="NCBI Taxonomy" id="299642"/>
    <lineage>
        <taxon>Eukaryota</taxon>
        <taxon>Metazoa</taxon>
        <taxon>Ecdysozoa</taxon>
        <taxon>Arthropoda</taxon>
        <taxon>Chelicerata</taxon>
        <taxon>Arachnida</taxon>
        <taxon>Araneae</taxon>
        <taxon>Araneomorphae</taxon>
        <taxon>Entelegynae</taxon>
        <taxon>Araneoidea</taxon>
        <taxon>Nephilidae</taxon>
        <taxon>Nephila</taxon>
    </lineage>
</organism>
<feature type="coiled-coil region" evidence="1">
    <location>
        <begin position="185"/>
        <end position="255"/>
    </location>
</feature>
<evidence type="ECO:0000256" key="1">
    <source>
        <dbReference type="SAM" id="Coils"/>
    </source>
</evidence>
<comment type="caution">
    <text evidence="2">The sequence shown here is derived from an EMBL/GenBank/DDBJ whole genome shotgun (WGS) entry which is preliminary data.</text>
</comment>
<feature type="coiled-coil region" evidence="1">
    <location>
        <begin position="629"/>
        <end position="677"/>
    </location>
</feature>
<keyword evidence="1" id="KW-0175">Coiled coil</keyword>
<dbReference type="OrthoDB" id="6433407at2759"/>
<dbReference type="AlphaFoldDB" id="A0A8X6NJQ2"/>
<keyword evidence="3" id="KW-1185">Reference proteome</keyword>
<evidence type="ECO:0000313" key="2">
    <source>
        <dbReference type="EMBL" id="GFT16986.1"/>
    </source>
</evidence>
<feature type="coiled-coil region" evidence="1">
    <location>
        <begin position="750"/>
        <end position="862"/>
    </location>
</feature>
<dbReference type="InterPro" id="IPR037696">
    <property type="entry name" value="CCDC77"/>
</dbReference>
<dbReference type="GO" id="GO:0005813">
    <property type="term" value="C:centrosome"/>
    <property type="evidence" value="ECO:0007669"/>
    <property type="project" value="TreeGrafter"/>
</dbReference>
<sequence length="991" mass="114881">MGGKGREGGEQLFSWEFGFLHYQRSMESDKTSFGGIISTSSTDNNLLELYQRRFDESQWKDDKYKEKIDRHLKELVADRHELEIEVLRRGEKISNLQKALIDLQLSLFDERERFINVTVEKKMLKKSYEKLREGTRSLLNLTKDIQLRDQIINILQHSKVKVDVGYGPKAAGSSVSKSDLRQSRLELLKEQIQLLLKKITEYSQVSKSKTDVIVKDCKLALEKSRRILQQNEQEINFLKMKLQEADDEVSKVKQAHFDQLGSHQIDKNITTKKYSSSSKPSSSDKGCESKTNISADAIRSCVTDMHLSLVMLSKVLDKVSYLLDKIQATQIFLEVAKLPKSRNYQAYVEKLDINQLQTCIRQCTRLSFDISNLCKALNSFFSEKTTAIYSNLEFEVKNLIPLVEELAVSTADTDLLFVSVSRETFFDYLIRPKHLFDKFRSKETSNYAKYVFDVYKMVATVKSSKHFINQAEKFVENIIQKCDGLTYVKLDEKNYSLSNDSTLVKNLKSTQGAKIPHLTEQSRSYFCEKPSSSWGLSTSELHQTNKVVRHKEIRLDIVNKCINEALEKINELESGEHYKDIVFFKHLLEKISLLAEQLNELFAESIMKNEEEQFSEYSSLTFKKLEMLAEHSRDAVSSAEAQITDLQDNARILSKKLSEAEELVRESINECLVLKQKLQLAQLHRKIDKANFGGESYERLYKLSDFELETAVKKGVHQDTYTNNELKVSGPYNCLYCKQGSHHKLCIEKIKELTANNRKLSTELKHLQQKMKEEKKLSKVNQEQAVRATHDIGTQKQDFKKTLVSLESKNTSLLEQLKLERNRFKNLERFRRLEIEGFQTDIKNLKAKILDLEKQLMKAVLIFENNKKDQELLKTIHTTAQHTKRATGAISEVPEKTKTALFRHLCGEELKKRLRTFDLKPNDGCEGVTLQQVLQEFDKYFLYYQNEIFVSFKFLEIKQGQGEKFTDYYSRLHNAVVECNYGETQDRMHAT</sequence>
<dbReference type="EMBL" id="BMAW01104922">
    <property type="protein sequence ID" value="GFT16986.1"/>
    <property type="molecule type" value="Genomic_DNA"/>
</dbReference>
<evidence type="ECO:0000313" key="3">
    <source>
        <dbReference type="Proteomes" id="UP000887013"/>
    </source>
</evidence>
<reference evidence="2" key="1">
    <citation type="submission" date="2020-08" db="EMBL/GenBank/DDBJ databases">
        <title>Multicomponent nature underlies the extraordinary mechanical properties of spider dragline silk.</title>
        <authorList>
            <person name="Kono N."/>
            <person name="Nakamura H."/>
            <person name="Mori M."/>
            <person name="Yoshida Y."/>
            <person name="Ohtoshi R."/>
            <person name="Malay A.D."/>
            <person name="Moran D.A.P."/>
            <person name="Tomita M."/>
            <person name="Numata K."/>
            <person name="Arakawa K."/>
        </authorList>
    </citation>
    <scope>NUCLEOTIDE SEQUENCE</scope>
</reference>
<gene>
    <name evidence="2" type="ORF">NPIL_333211</name>
</gene>
<dbReference type="PANTHER" id="PTHR22091">
    <property type="entry name" value="COILED-COIL DOMAIN-CONTAINING PROTEIN 77"/>
    <property type="match status" value="1"/>
</dbReference>
<accession>A0A8X6NJQ2</accession>
<dbReference type="Proteomes" id="UP000887013">
    <property type="component" value="Unassembled WGS sequence"/>
</dbReference>
<name>A0A8X6NJQ2_NEPPI</name>
<dbReference type="PANTHER" id="PTHR22091:SF1">
    <property type="entry name" value="COILED-COIL DOMAIN-CONTAINING PROTEIN 77"/>
    <property type="match status" value="1"/>
</dbReference>